<reference evidence="2" key="1">
    <citation type="journal article" date="2020" name="Stud. Mycol.">
        <title>101 Dothideomycetes genomes: a test case for predicting lifestyles and emergence of pathogens.</title>
        <authorList>
            <person name="Haridas S."/>
            <person name="Albert R."/>
            <person name="Binder M."/>
            <person name="Bloem J."/>
            <person name="Labutti K."/>
            <person name="Salamov A."/>
            <person name="Andreopoulos B."/>
            <person name="Baker S."/>
            <person name="Barry K."/>
            <person name="Bills G."/>
            <person name="Bluhm B."/>
            <person name="Cannon C."/>
            <person name="Castanera R."/>
            <person name="Culley D."/>
            <person name="Daum C."/>
            <person name="Ezra D."/>
            <person name="Gonzalez J."/>
            <person name="Henrissat B."/>
            <person name="Kuo A."/>
            <person name="Liang C."/>
            <person name="Lipzen A."/>
            <person name="Lutzoni F."/>
            <person name="Magnuson J."/>
            <person name="Mondo S."/>
            <person name="Nolan M."/>
            <person name="Ohm R."/>
            <person name="Pangilinan J."/>
            <person name="Park H.-J."/>
            <person name="Ramirez L."/>
            <person name="Alfaro M."/>
            <person name="Sun H."/>
            <person name="Tritt A."/>
            <person name="Yoshinaga Y."/>
            <person name="Zwiers L.-H."/>
            <person name="Turgeon B."/>
            <person name="Goodwin S."/>
            <person name="Spatafora J."/>
            <person name="Crous P."/>
            <person name="Grigoriev I."/>
        </authorList>
    </citation>
    <scope>NUCLEOTIDE SEQUENCE</scope>
    <source>
        <strain evidence="2">ATCC 36951</strain>
    </source>
</reference>
<proteinExistence type="predicted"/>
<protein>
    <submittedName>
        <fullName evidence="2">Uncharacterized protein</fullName>
    </submittedName>
</protein>
<name>A0A6A6CPF2_ZASCE</name>
<evidence type="ECO:0000313" key="3">
    <source>
        <dbReference type="Proteomes" id="UP000799537"/>
    </source>
</evidence>
<feature type="compositionally biased region" description="Polar residues" evidence="1">
    <location>
        <begin position="35"/>
        <end position="57"/>
    </location>
</feature>
<feature type="region of interest" description="Disordered" evidence="1">
    <location>
        <begin position="157"/>
        <end position="186"/>
    </location>
</feature>
<dbReference type="GeneID" id="54565353"/>
<sequence>MIDFALHQHRLCSSFNDRLSLPPSLPQRPTQPPSNNDSAPPSTTDSASLHQRPTWTGRSIDFLPPTVDRSSCPPTPDSSINDRLGQEDRSTSSQHRSIFLSINPNLLHQRPIARQTNDSLPPTIGLLLKSTIECSSSHPPPAMDCSTSDSFVINHKLLQPPPTPPSTANASSHQQLSINHQLSPHE</sequence>
<accession>A0A6A6CPF2</accession>
<organism evidence="2 3">
    <name type="scientific">Zasmidium cellare ATCC 36951</name>
    <dbReference type="NCBI Taxonomy" id="1080233"/>
    <lineage>
        <taxon>Eukaryota</taxon>
        <taxon>Fungi</taxon>
        <taxon>Dikarya</taxon>
        <taxon>Ascomycota</taxon>
        <taxon>Pezizomycotina</taxon>
        <taxon>Dothideomycetes</taxon>
        <taxon>Dothideomycetidae</taxon>
        <taxon>Mycosphaerellales</taxon>
        <taxon>Mycosphaerellaceae</taxon>
        <taxon>Zasmidium</taxon>
    </lineage>
</organism>
<evidence type="ECO:0000313" key="2">
    <source>
        <dbReference type="EMBL" id="KAF2169157.1"/>
    </source>
</evidence>
<dbReference type="Proteomes" id="UP000799537">
    <property type="component" value="Unassembled WGS sequence"/>
</dbReference>
<feature type="region of interest" description="Disordered" evidence="1">
    <location>
        <begin position="16"/>
        <end position="95"/>
    </location>
</feature>
<dbReference type="AlphaFoldDB" id="A0A6A6CPF2"/>
<gene>
    <name evidence="2" type="ORF">M409DRAFT_52440</name>
</gene>
<feature type="compositionally biased region" description="Polar residues" evidence="1">
    <location>
        <begin position="173"/>
        <end position="186"/>
    </location>
</feature>
<dbReference type="EMBL" id="ML993588">
    <property type="protein sequence ID" value="KAF2169157.1"/>
    <property type="molecule type" value="Genomic_DNA"/>
</dbReference>
<keyword evidence="3" id="KW-1185">Reference proteome</keyword>
<evidence type="ECO:0000256" key="1">
    <source>
        <dbReference type="SAM" id="MobiDB-lite"/>
    </source>
</evidence>
<dbReference type="RefSeq" id="XP_033670046.1">
    <property type="nucleotide sequence ID" value="XM_033812081.1"/>
</dbReference>
<feature type="compositionally biased region" description="Pro residues" evidence="1">
    <location>
        <begin position="23"/>
        <end position="32"/>
    </location>
</feature>